<feature type="transmembrane region" description="Helical" evidence="5">
    <location>
        <begin position="421"/>
        <end position="441"/>
    </location>
</feature>
<feature type="transmembrane region" description="Helical" evidence="5">
    <location>
        <begin position="453"/>
        <end position="474"/>
    </location>
</feature>
<dbReference type="PROSITE" id="PS50850">
    <property type="entry name" value="MFS"/>
    <property type="match status" value="1"/>
</dbReference>
<reference evidence="7" key="1">
    <citation type="submission" date="2025-08" db="UniProtKB">
        <authorList>
            <consortium name="Ensembl"/>
        </authorList>
    </citation>
    <scope>IDENTIFICATION</scope>
</reference>
<evidence type="ECO:0000256" key="5">
    <source>
        <dbReference type="SAM" id="Phobius"/>
    </source>
</evidence>
<evidence type="ECO:0000256" key="3">
    <source>
        <dbReference type="ARBA" id="ARBA00022989"/>
    </source>
</evidence>
<feature type="transmembrane region" description="Helical" evidence="5">
    <location>
        <begin position="355"/>
        <end position="376"/>
    </location>
</feature>
<keyword evidence="4 5" id="KW-0472">Membrane</keyword>
<dbReference type="GeneTree" id="ENSGT00940000163251"/>
<evidence type="ECO:0000256" key="2">
    <source>
        <dbReference type="ARBA" id="ARBA00022692"/>
    </source>
</evidence>
<feature type="transmembrane region" description="Helical" evidence="5">
    <location>
        <begin position="480"/>
        <end position="500"/>
    </location>
</feature>
<accession>A0A3Q2X8E3</accession>
<evidence type="ECO:0000313" key="8">
    <source>
        <dbReference type="Proteomes" id="UP000264820"/>
    </source>
</evidence>
<dbReference type="PROSITE" id="PS00216">
    <property type="entry name" value="SUGAR_TRANSPORT_1"/>
    <property type="match status" value="1"/>
</dbReference>
<feature type="transmembrane region" description="Helical" evidence="5">
    <location>
        <begin position="323"/>
        <end position="343"/>
    </location>
</feature>
<keyword evidence="8" id="KW-1185">Reference proteome</keyword>
<dbReference type="OMA" id="HYDRILP"/>
<feature type="domain" description="Major facilitator superfamily (MFS) profile" evidence="6">
    <location>
        <begin position="26"/>
        <end position="505"/>
    </location>
</feature>
<sequence>MSCYFDVALAFLGEYGRFQILMMVLLSLTAIPCGYMGMLSVFIADTPTHRCRTWFNSTPHDGDSFSRAGPDNCYRYKADANRSEAVEPSNGTDRCEDGWIFSTESHTIVSEWELVCENAWKVPFSTSVFFIGVLFGSLVSGQLSDRFGRKHVLFFTISLQSVTALIQATSVNWVMFCALNCLRGVGHVACFVTSLVLGSEMLGESARLVYTLLGQCLCYSIGYALLPLFAYLIRSWRLLLVASAIPGLVFIFTWWVIPESPRWLLQKGRVKEAEIVICRAAKMNKIHAPDVIFKTVDASELLQKSDEDKRVYTFMDLIRTTNLRNITGLGFFIWIAISMVYYGLSLNTSNLKGNIYLNCLVSAATDAVAYIATFVLMNRAPRHTLLCVNLMFSGLTLLVVKLVPEGLYYSIIIWLNTLDGVLVLMGKLGVSVGHSFIYFFFTELYPTVVRNTGLGVLSTSGRIGTIVCPYILHIGIYSKVLPYIIFGSFSIIAAILSLVLPDTRNCKFPDLISEAKPIRWYVVLQCKQTHALFPPSALQEQQNESVDPLTSTLF</sequence>
<dbReference type="AlphaFoldDB" id="A0A3Q2X8E3"/>
<dbReference type="GO" id="GO:0016020">
    <property type="term" value="C:membrane"/>
    <property type="evidence" value="ECO:0007669"/>
    <property type="project" value="UniProtKB-SubCell"/>
</dbReference>
<reference evidence="7" key="2">
    <citation type="submission" date="2025-09" db="UniProtKB">
        <authorList>
            <consortium name="Ensembl"/>
        </authorList>
    </citation>
    <scope>IDENTIFICATION</scope>
</reference>
<feature type="transmembrane region" description="Helical" evidence="5">
    <location>
        <begin position="20"/>
        <end position="44"/>
    </location>
</feature>
<evidence type="ECO:0000259" key="6">
    <source>
        <dbReference type="PROSITE" id="PS50850"/>
    </source>
</evidence>
<dbReference type="InterPro" id="IPR020846">
    <property type="entry name" value="MFS_dom"/>
</dbReference>
<evidence type="ECO:0000256" key="4">
    <source>
        <dbReference type="ARBA" id="ARBA00023136"/>
    </source>
</evidence>
<dbReference type="STRING" id="109280.ENSHCOP00000000425"/>
<dbReference type="Ensembl" id="ENSHCOT00000013803.1">
    <property type="protein sequence ID" value="ENSHCOP00000000425.1"/>
    <property type="gene ID" value="ENSHCOG00000001246.1"/>
</dbReference>
<proteinExistence type="predicted"/>
<dbReference type="InterPro" id="IPR005829">
    <property type="entry name" value="Sugar_transporter_CS"/>
</dbReference>
<keyword evidence="3 5" id="KW-1133">Transmembrane helix</keyword>
<dbReference type="GO" id="GO:0022857">
    <property type="term" value="F:transmembrane transporter activity"/>
    <property type="evidence" value="ECO:0007669"/>
    <property type="project" value="InterPro"/>
</dbReference>
<dbReference type="InterPro" id="IPR005828">
    <property type="entry name" value="MFS_sugar_transport-like"/>
</dbReference>
<feature type="transmembrane region" description="Helical" evidence="5">
    <location>
        <begin position="122"/>
        <end position="139"/>
    </location>
</feature>
<dbReference type="PANTHER" id="PTHR24064">
    <property type="entry name" value="SOLUTE CARRIER FAMILY 22 MEMBER"/>
    <property type="match status" value="1"/>
</dbReference>
<evidence type="ECO:0000313" key="7">
    <source>
        <dbReference type="Ensembl" id="ENSHCOP00000000425.1"/>
    </source>
</evidence>
<feature type="transmembrane region" description="Helical" evidence="5">
    <location>
        <begin position="151"/>
        <end position="167"/>
    </location>
</feature>
<organism evidence="7 8">
    <name type="scientific">Hippocampus comes</name>
    <name type="common">Tiger tail seahorse</name>
    <dbReference type="NCBI Taxonomy" id="109280"/>
    <lineage>
        <taxon>Eukaryota</taxon>
        <taxon>Metazoa</taxon>
        <taxon>Chordata</taxon>
        <taxon>Craniata</taxon>
        <taxon>Vertebrata</taxon>
        <taxon>Euteleostomi</taxon>
        <taxon>Actinopterygii</taxon>
        <taxon>Neopterygii</taxon>
        <taxon>Teleostei</taxon>
        <taxon>Neoteleostei</taxon>
        <taxon>Acanthomorphata</taxon>
        <taxon>Syngnathiaria</taxon>
        <taxon>Syngnathiformes</taxon>
        <taxon>Syngnathoidei</taxon>
        <taxon>Syngnathidae</taxon>
        <taxon>Hippocampus</taxon>
    </lineage>
</organism>
<dbReference type="SUPFAM" id="SSF103473">
    <property type="entry name" value="MFS general substrate transporter"/>
    <property type="match status" value="1"/>
</dbReference>
<dbReference type="Proteomes" id="UP000264820">
    <property type="component" value="Unplaced"/>
</dbReference>
<feature type="transmembrane region" description="Helical" evidence="5">
    <location>
        <begin position="209"/>
        <end position="232"/>
    </location>
</feature>
<feature type="transmembrane region" description="Helical" evidence="5">
    <location>
        <begin position="388"/>
        <end position="415"/>
    </location>
</feature>
<dbReference type="Gene3D" id="1.20.1250.20">
    <property type="entry name" value="MFS general substrate transporter like domains"/>
    <property type="match status" value="1"/>
</dbReference>
<feature type="transmembrane region" description="Helical" evidence="5">
    <location>
        <begin position="173"/>
        <end position="197"/>
    </location>
</feature>
<keyword evidence="2 5" id="KW-0812">Transmembrane</keyword>
<dbReference type="InterPro" id="IPR036259">
    <property type="entry name" value="MFS_trans_sf"/>
</dbReference>
<evidence type="ECO:0000256" key="1">
    <source>
        <dbReference type="ARBA" id="ARBA00004141"/>
    </source>
</evidence>
<protein>
    <submittedName>
        <fullName evidence="7">Solute carrier family 22 member 5-like</fullName>
    </submittedName>
</protein>
<name>A0A3Q2X8E3_HIPCM</name>
<feature type="transmembrane region" description="Helical" evidence="5">
    <location>
        <begin position="238"/>
        <end position="257"/>
    </location>
</feature>
<comment type="subcellular location">
    <subcellularLocation>
        <location evidence="1">Membrane</location>
        <topology evidence="1">Multi-pass membrane protein</topology>
    </subcellularLocation>
</comment>
<dbReference type="Pfam" id="PF00083">
    <property type="entry name" value="Sugar_tr"/>
    <property type="match status" value="1"/>
</dbReference>